<proteinExistence type="predicted"/>
<feature type="region of interest" description="Disordered" evidence="1">
    <location>
        <begin position="52"/>
        <end position="76"/>
    </location>
</feature>
<comment type="caution">
    <text evidence="2">The sequence shown here is derived from an EMBL/GenBank/DDBJ whole genome shotgun (WGS) entry which is preliminary data.</text>
</comment>
<name>A0AAE1AIG0_9GAST</name>
<evidence type="ECO:0000313" key="2">
    <source>
        <dbReference type="EMBL" id="KAK3788465.1"/>
    </source>
</evidence>
<organism evidence="2 3">
    <name type="scientific">Elysia crispata</name>
    <name type="common">lettuce slug</name>
    <dbReference type="NCBI Taxonomy" id="231223"/>
    <lineage>
        <taxon>Eukaryota</taxon>
        <taxon>Metazoa</taxon>
        <taxon>Spiralia</taxon>
        <taxon>Lophotrochozoa</taxon>
        <taxon>Mollusca</taxon>
        <taxon>Gastropoda</taxon>
        <taxon>Heterobranchia</taxon>
        <taxon>Euthyneura</taxon>
        <taxon>Panpulmonata</taxon>
        <taxon>Sacoglossa</taxon>
        <taxon>Placobranchoidea</taxon>
        <taxon>Plakobranchidae</taxon>
        <taxon>Elysia</taxon>
    </lineage>
</organism>
<sequence>MEIPKYDVKTTSKDLVALEGKVTVTVFVVTESGWSVRMKTVLDPAKQVGDWWEPSSPGRMEPPTGSARKRSLRPEHGLLDGRVKMASRTKASCHTAHRLAANLSIIYVMSLIAGATPYLTPGHDDEASHQCSRPGRRYAAIMVGCRARTATLPASGTDMHRTDGVEGVEREVRKNRKDGWIEERLLLARAASVNECVFRTSVEHQTSSLLPLPSLAICK</sequence>
<protein>
    <submittedName>
        <fullName evidence="2">Uncharacterized protein</fullName>
    </submittedName>
</protein>
<dbReference type="Proteomes" id="UP001283361">
    <property type="component" value="Unassembled WGS sequence"/>
</dbReference>
<accession>A0AAE1AIG0</accession>
<evidence type="ECO:0000313" key="3">
    <source>
        <dbReference type="Proteomes" id="UP001283361"/>
    </source>
</evidence>
<dbReference type="AlphaFoldDB" id="A0AAE1AIG0"/>
<gene>
    <name evidence="2" type="ORF">RRG08_004760</name>
</gene>
<evidence type="ECO:0000256" key="1">
    <source>
        <dbReference type="SAM" id="MobiDB-lite"/>
    </source>
</evidence>
<keyword evidence="3" id="KW-1185">Reference proteome</keyword>
<reference evidence="2" key="1">
    <citation type="journal article" date="2023" name="G3 (Bethesda)">
        <title>A reference genome for the long-term kleptoplast-retaining sea slug Elysia crispata morphotype clarki.</title>
        <authorList>
            <person name="Eastman K.E."/>
            <person name="Pendleton A.L."/>
            <person name="Shaikh M.A."/>
            <person name="Suttiyut T."/>
            <person name="Ogas R."/>
            <person name="Tomko P."/>
            <person name="Gavelis G."/>
            <person name="Widhalm J.R."/>
            <person name="Wisecaver J.H."/>
        </authorList>
    </citation>
    <scope>NUCLEOTIDE SEQUENCE</scope>
    <source>
        <strain evidence="2">ECLA1</strain>
    </source>
</reference>
<dbReference type="EMBL" id="JAWDGP010001758">
    <property type="protein sequence ID" value="KAK3788465.1"/>
    <property type="molecule type" value="Genomic_DNA"/>
</dbReference>